<dbReference type="SUPFAM" id="SSF46785">
    <property type="entry name" value="Winged helix' DNA-binding domain"/>
    <property type="match status" value="1"/>
</dbReference>
<dbReference type="GO" id="GO:0005829">
    <property type="term" value="C:cytosol"/>
    <property type="evidence" value="ECO:0007669"/>
    <property type="project" value="TreeGrafter"/>
</dbReference>
<dbReference type="PROSITE" id="PS50931">
    <property type="entry name" value="HTH_LYSR"/>
    <property type="match status" value="1"/>
</dbReference>
<dbReference type="InterPro" id="IPR036388">
    <property type="entry name" value="WH-like_DNA-bd_sf"/>
</dbReference>
<dbReference type="InterPro" id="IPR050950">
    <property type="entry name" value="HTH-type_LysR_regulators"/>
</dbReference>
<keyword evidence="3 6" id="KW-0238">DNA-binding</keyword>
<dbReference type="PANTHER" id="PTHR30419">
    <property type="entry name" value="HTH-TYPE TRANSCRIPTIONAL REGULATOR YBHD"/>
    <property type="match status" value="1"/>
</dbReference>
<evidence type="ECO:0000313" key="7">
    <source>
        <dbReference type="Proteomes" id="UP000243297"/>
    </source>
</evidence>
<dbReference type="SUPFAM" id="SSF53850">
    <property type="entry name" value="Periplasmic binding protein-like II"/>
    <property type="match status" value="1"/>
</dbReference>
<accession>A0A1T4KDX7</accession>
<feature type="domain" description="HTH lysR-type" evidence="5">
    <location>
        <begin position="1"/>
        <end position="58"/>
    </location>
</feature>
<dbReference type="Pfam" id="PF00126">
    <property type="entry name" value="HTH_1"/>
    <property type="match status" value="1"/>
</dbReference>
<name>A0A1T4KDX7_9FIRM</name>
<keyword evidence="4" id="KW-0804">Transcription</keyword>
<dbReference type="InterPro" id="IPR000847">
    <property type="entry name" value="LysR_HTH_N"/>
</dbReference>
<proteinExistence type="inferred from homology"/>
<dbReference type="EMBL" id="FUWY01000001">
    <property type="protein sequence ID" value="SJZ40632.1"/>
    <property type="molecule type" value="Genomic_DNA"/>
</dbReference>
<dbReference type="RefSeq" id="WP_078710927.1">
    <property type="nucleotide sequence ID" value="NZ_FUWY01000001.1"/>
</dbReference>
<dbReference type="GO" id="GO:0003700">
    <property type="term" value="F:DNA-binding transcription factor activity"/>
    <property type="evidence" value="ECO:0007669"/>
    <property type="project" value="InterPro"/>
</dbReference>
<dbReference type="Proteomes" id="UP000243297">
    <property type="component" value="Unassembled WGS sequence"/>
</dbReference>
<comment type="similarity">
    <text evidence="1">Belongs to the LysR transcriptional regulatory family.</text>
</comment>
<reference evidence="7" key="1">
    <citation type="submission" date="2017-02" db="EMBL/GenBank/DDBJ databases">
        <authorList>
            <person name="Varghese N."/>
            <person name="Submissions S."/>
        </authorList>
    </citation>
    <scope>NUCLEOTIDE SEQUENCE [LARGE SCALE GENOMIC DNA]</scope>
    <source>
        <strain evidence="7">ATCC 25662</strain>
    </source>
</reference>
<gene>
    <name evidence="6" type="ORF">SAMN02745191_0491</name>
</gene>
<dbReference type="FunFam" id="1.10.10.10:FF:000001">
    <property type="entry name" value="LysR family transcriptional regulator"/>
    <property type="match status" value="1"/>
</dbReference>
<evidence type="ECO:0000256" key="3">
    <source>
        <dbReference type="ARBA" id="ARBA00023125"/>
    </source>
</evidence>
<dbReference type="STRING" id="118967.SAMN02745191_0491"/>
<evidence type="ECO:0000256" key="1">
    <source>
        <dbReference type="ARBA" id="ARBA00009437"/>
    </source>
</evidence>
<evidence type="ECO:0000256" key="4">
    <source>
        <dbReference type="ARBA" id="ARBA00023163"/>
    </source>
</evidence>
<dbReference type="Gene3D" id="1.10.10.10">
    <property type="entry name" value="Winged helix-like DNA-binding domain superfamily/Winged helix DNA-binding domain"/>
    <property type="match status" value="1"/>
</dbReference>
<dbReference type="AlphaFoldDB" id="A0A1T4KDX7"/>
<dbReference type="PRINTS" id="PR00039">
    <property type="entry name" value="HTHLYSR"/>
</dbReference>
<dbReference type="InterPro" id="IPR005119">
    <property type="entry name" value="LysR_subst-bd"/>
</dbReference>
<protein>
    <submittedName>
        <fullName evidence="6">DNA-binding transcriptional regulator, LysR family</fullName>
    </submittedName>
</protein>
<organism evidence="6 7">
    <name type="scientific">Anaerorhabdus furcosa</name>
    <dbReference type="NCBI Taxonomy" id="118967"/>
    <lineage>
        <taxon>Bacteria</taxon>
        <taxon>Bacillati</taxon>
        <taxon>Bacillota</taxon>
        <taxon>Erysipelotrichia</taxon>
        <taxon>Erysipelotrichales</taxon>
        <taxon>Erysipelotrichaceae</taxon>
        <taxon>Anaerorhabdus</taxon>
    </lineage>
</organism>
<evidence type="ECO:0000259" key="5">
    <source>
        <dbReference type="PROSITE" id="PS50931"/>
    </source>
</evidence>
<dbReference type="OrthoDB" id="9803735at2"/>
<evidence type="ECO:0000313" key="6">
    <source>
        <dbReference type="EMBL" id="SJZ40632.1"/>
    </source>
</evidence>
<sequence length="305" mass="34971">MDLKALKYFIEVANQKSINKAAEVLYVSQPNLSKIMRNLEDELGVPIFVRDNHGVKLTEYGESLFFYAKDIVNQMTTIEAIAKYRPHELVSKLSVSIAYLFLRDDLILKYYDSQINNHCIVNLNETSIELAIKAVGNLESEIAIIVANTNQYELIKRMVDFSFLTIDEIGCSPLMIHVSDKNALSKRKKVTGKDLLSLTKLQLPTSYFDHINTIQLFGGVSAHEFNKTISVDNYHTFINLLKHKDTFIWGHKWNMQELSKGSIASIPVEDKKIKMHLLILSRKKEILSEQAKSFIHLFKEVYAEL</sequence>
<dbReference type="GO" id="GO:0003677">
    <property type="term" value="F:DNA binding"/>
    <property type="evidence" value="ECO:0007669"/>
    <property type="project" value="UniProtKB-KW"/>
</dbReference>
<dbReference type="InterPro" id="IPR036390">
    <property type="entry name" value="WH_DNA-bd_sf"/>
</dbReference>
<evidence type="ECO:0000256" key="2">
    <source>
        <dbReference type="ARBA" id="ARBA00023015"/>
    </source>
</evidence>
<keyword evidence="7" id="KW-1185">Reference proteome</keyword>
<dbReference type="PANTHER" id="PTHR30419:SF8">
    <property type="entry name" value="NITROGEN ASSIMILATION TRANSCRIPTIONAL ACTIVATOR-RELATED"/>
    <property type="match status" value="1"/>
</dbReference>
<keyword evidence="2" id="KW-0805">Transcription regulation</keyword>
<dbReference type="Pfam" id="PF03466">
    <property type="entry name" value="LysR_substrate"/>
    <property type="match status" value="1"/>
</dbReference>